<comment type="similarity">
    <text evidence="1">Belongs to the Gfo/Idh/MocA family.</text>
</comment>
<dbReference type="GO" id="GO:0016491">
    <property type="term" value="F:oxidoreductase activity"/>
    <property type="evidence" value="ECO:0007669"/>
    <property type="project" value="UniProtKB-KW"/>
</dbReference>
<dbReference type="InterPro" id="IPR055170">
    <property type="entry name" value="GFO_IDH_MocA-like_dom"/>
</dbReference>
<evidence type="ECO:0000256" key="2">
    <source>
        <dbReference type="ARBA" id="ARBA00023002"/>
    </source>
</evidence>
<protein>
    <submittedName>
        <fullName evidence="5">Oxidoreductase</fullName>
    </submittedName>
</protein>
<dbReference type="Proteomes" id="UP000030786">
    <property type="component" value="Chromosome"/>
</dbReference>
<dbReference type="AlphaFoldDB" id="A0AAU8R899"/>
<evidence type="ECO:0000259" key="4">
    <source>
        <dbReference type="Pfam" id="PF22725"/>
    </source>
</evidence>
<evidence type="ECO:0000313" key="5">
    <source>
        <dbReference type="EMBL" id="AIZ40475.1"/>
    </source>
</evidence>
<name>A0AAU8R899_9FLAO</name>
<proteinExistence type="inferred from homology"/>
<dbReference type="PANTHER" id="PTHR22604:SF105">
    <property type="entry name" value="TRANS-1,2-DIHYDROBENZENE-1,2-DIOL DEHYDROGENASE"/>
    <property type="match status" value="1"/>
</dbReference>
<organism evidence="5 6">
    <name type="scientific">Cellulophaga baltica 18</name>
    <dbReference type="NCBI Taxonomy" id="1348584"/>
    <lineage>
        <taxon>Bacteria</taxon>
        <taxon>Pseudomonadati</taxon>
        <taxon>Bacteroidota</taxon>
        <taxon>Flavobacteriia</taxon>
        <taxon>Flavobacteriales</taxon>
        <taxon>Flavobacteriaceae</taxon>
        <taxon>Cellulophaga</taxon>
    </lineage>
</organism>
<dbReference type="GeneID" id="78059529"/>
<dbReference type="InterPro" id="IPR000683">
    <property type="entry name" value="Gfo/Idh/MocA-like_OxRdtase_N"/>
</dbReference>
<feature type="domain" description="GFO/IDH/MocA-like oxidoreductase" evidence="4">
    <location>
        <begin position="132"/>
        <end position="245"/>
    </location>
</feature>
<dbReference type="SUPFAM" id="SSF55347">
    <property type="entry name" value="Glyceraldehyde-3-phosphate dehydrogenase-like, C-terminal domain"/>
    <property type="match status" value="1"/>
</dbReference>
<evidence type="ECO:0000259" key="3">
    <source>
        <dbReference type="Pfam" id="PF01408"/>
    </source>
</evidence>
<gene>
    <name evidence="5" type="ORF">M666_02120</name>
</gene>
<evidence type="ECO:0000256" key="1">
    <source>
        <dbReference type="ARBA" id="ARBA00010928"/>
    </source>
</evidence>
<dbReference type="InterPro" id="IPR036291">
    <property type="entry name" value="NAD(P)-bd_dom_sf"/>
</dbReference>
<dbReference type="RefSeq" id="WP_029444907.1">
    <property type="nucleotide sequence ID" value="NZ_CP009976.1"/>
</dbReference>
<dbReference type="Gene3D" id="3.30.360.10">
    <property type="entry name" value="Dihydrodipicolinate Reductase, domain 2"/>
    <property type="match status" value="1"/>
</dbReference>
<dbReference type="PANTHER" id="PTHR22604">
    <property type="entry name" value="OXIDOREDUCTASES"/>
    <property type="match status" value="1"/>
</dbReference>
<sequence length="327" mass="36232">MGNVKWGIIGLGSIAHQFCEDLALVVDAEIYAVASRDSTKAEEFQRAHKAVKAYGNYNALLQDPEVDIVYVATPHNSHAALSMAALEHGKHVLCEKPIALNYSQASQMIQASKKAQKFFMEAFWTRFNPTFKEVLSKVQNGAIGTVNYVNAEFAFPMQIPNESRMTDLDLGGGSLLDMGVYPLFLSYMIFGKPQKILASSSFFETGADQQTAIILQYDHAQAIHHSSFMSATSMTPTISGTEGYVTIDAIWHEAQGYSITKNDQEEKFQLPTLGKGFTYEIEECHSCIQNNKIESSIWSHENSLELIAIVDEVRLQTGLKFPVAGEI</sequence>
<dbReference type="Pfam" id="PF01408">
    <property type="entry name" value="GFO_IDH_MocA"/>
    <property type="match status" value="1"/>
</dbReference>
<dbReference type="Gene3D" id="3.40.50.720">
    <property type="entry name" value="NAD(P)-binding Rossmann-like Domain"/>
    <property type="match status" value="1"/>
</dbReference>
<feature type="domain" description="Gfo/Idh/MocA-like oxidoreductase N-terminal" evidence="3">
    <location>
        <begin position="5"/>
        <end position="122"/>
    </location>
</feature>
<accession>A0AAU8R899</accession>
<keyword evidence="2" id="KW-0560">Oxidoreductase</keyword>
<dbReference type="InterPro" id="IPR050984">
    <property type="entry name" value="Gfo/Idh/MocA_domain"/>
</dbReference>
<reference evidence="5 6" key="1">
    <citation type="journal article" date="2014" name="Environ. Microbiol.">
        <title>Contrasting genomic patterns and infection strategies of two co-existing Bacteroidetes podovirus genera.</title>
        <authorList>
            <person name="Holmfeldt K."/>
            <person name="Howard-Varona C."/>
            <person name="Solonenko N."/>
            <person name="Sullivan M.B."/>
        </authorList>
    </citation>
    <scope>NUCLEOTIDE SEQUENCE [LARGE SCALE GENOMIC DNA]</scope>
    <source>
        <strain evidence="5 6">18</strain>
    </source>
</reference>
<dbReference type="Pfam" id="PF22725">
    <property type="entry name" value="GFO_IDH_MocA_C3"/>
    <property type="match status" value="1"/>
</dbReference>
<dbReference type="EMBL" id="CP009976">
    <property type="protein sequence ID" value="AIZ40475.1"/>
    <property type="molecule type" value="Genomic_DNA"/>
</dbReference>
<evidence type="ECO:0000313" key="6">
    <source>
        <dbReference type="Proteomes" id="UP000030786"/>
    </source>
</evidence>
<dbReference type="KEGG" id="cbat:M666_02120"/>
<dbReference type="GO" id="GO:0000166">
    <property type="term" value="F:nucleotide binding"/>
    <property type="evidence" value="ECO:0007669"/>
    <property type="project" value="InterPro"/>
</dbReference>
<dbReference type="SUPFAM" id="SSF51735">
    <property type="entry name" value="NAD(P)-binding Rossmann-fold domains"/>
    <property type="match status" value="1"/>
</dbReference>